<feature type="compositionally biased region" description="Low complexity" evidence="1">
    <location>
        <begin position="348"/>
        <end position="361"/>
    </location>
</feature>
<sequence length="1217" mass="136819">MSKTASNVNTTTTSSSNKTRREVTKLSRTEATGTSRSTTKPATTVKRSTDEKEKLRTAKTTLSKTNEIRKSVAVKPPSNERSTGRTTTSKAATTKPLATKSQIKAPNTTATSTKTNSRVTANQPQQPQQQQRRVTKVSKSPSVLGSPVTTPRQPLRAKHTPEIKEAVKRNAIAKTSSAATVPPKPNAVLDTHSNVTIASPPPKRKNEVQKPQEEVHEEELSKPSKLTRKGSRVLAPDEIVVLKRESAKKRSEEQIRRDSVVQLEPRPVVAPKEPVAFEVPFNERQKTARERSKTENSEEGHSKRERSTSRVRQPKETKNQEKGEEEETEINYSDDFDSYESDFETGSSRKSSGPSSVSNTASDEDEEEGEEETTSLNETSSEEEECSGDKILDSEEEEEDSEITQDPITVLQRDKERKLDSGHYELNSRRNPKLADIPNQSTQNLVDSFETFSLNASDQLDSGISAYGPSTLTNISKGNFQIFYGGYKDFLRKPIHNKRGEDLMAKIQLDTLEFQLFDMKPISYDVFMQTFGKLNTYQSSTQTQDNLMSTESQTDNWEMRSMWTQHPAQYDWEMVKQLTTNVKGSILGGGVLGQNCCGELEDENDIKTSSQDELERSLEALKLWENQKSLRKFQNQGRILRKPIDYEGLNSFLLRSSMVINQILGSTLRENHSDSDAQQLGHLERIVDSRHELDSNFLNTLRVVRIFSNSKHNLVITVHESLPETDVYKSDFAQLLMVWCVNVNDKPNRLLSTWSQVSRVEISNDSADIVVASLRDGSVAMWDLRETYSFCSKLDGYLTHFAATQSIVPSFEGVQDRGEILMDYGSCLDVRSFKTANNNWALANVNGSRTKSQFVSLHDSGLLTVWTLVDSSEVPTNPLESKPNEKLKNYSKLQQKFGYSSPWARVKLIQSSVAYLKDYIETKNLQSLSRFDKTKALFQKNIYSDEALKELNENTNTDMGSLGLRFTSLECGSENIFVCTNRNFILMCSKTLKAERFRRIILHESRLLFPTALKVLTNENFLAVGLSNGGVMILNCALNKQMPKAGGAKCKTPGTPFPGQSHDNNSPPDFDNLTGKSCAIQNIVLNSQKSYDSMDFNSSSNDVEFRPDTAAFVALIDTNRKPFELRIYDQQIVLAGSVLRRNLIQSLELSSDGWRLFALSNGRLRIYDFYLEQEIVEGDEEGSGATLDIGCARTNQNEMNLITLERESKVHVYVLKK</sequence>
<dbReference type="Gene3D" id="2.130.10.10">
    <property type="entry name" value="YVTN repeat-like/Quinoprotein amine dehydrogenase"/>
    <property type="match status" value="1"/>
</dbReference>
<dbReference type="RefSeq" id="XP_058982245.1">
    <property type="nucleotide sequence ID" value="XM_059126262.1"/>
</dbReference>
<feature type="region of interest" description="Disordered" evidence="1">
    <location>
        <begin position="1"/>
        <end position="438"/>
    </location>
</feature>
<dbReference type="PANTHER" id="PTHR16022:SF0">
    <property type="entry name" value="CYTOPLASMIC DYNEIN 2 INTERMEDIATE CHAIN 1"/>
    <property type="match status" value="1"/>
</dbReference>
<reference evidence="3" key="1">
    <citation type="submission" date="2025-08" db="UniProtKB">
        <authorList>
            <consortium name="RefSeq"/>
        </authorList>
    </citation>
    <scope>IDENTIFICATION</scope>
    <source>
        <strain evidence="3">Aabys</strain>
        <tissue evidence="3">Whole body</tissue>
    </source>
</reference>
<feature type="compositionally biased region" description="Acidic residues" evidence="1">
    <location>
        <begin position="362"/>
        <end position="373"/>
    </location>
</feature>
<evidence type="ECO:0000313" key="2">
    <source>
        <dbReference type="Proteomes" id="UP001652621"/>
    </source>
</evidence>
<feature type="compositionally biased region" description="Basic and acidic residues" evidence="1">
    <location>
        <begin position="281"/>
        <end position="322"/>
    </location>
</feature>
<dbReference type="SUPFAM" id="SSF50978">
    <property type="entry name" value="WD40 repeat-like"/>
    <property type="match status" value="1"/>
</dbReference>
<feature type="compositionally biased region" description="Low complexity" evidence="1">
    <location>
        <begin position="1"/>
        <end position="17"/>
    </location>
</feature>
<feature type="compositionally biased region" description="Basic and acidic residues" evidence="1">
    <location>
        <begin position="47"/>
        <end position="56"/>
    </location>
</feature>
<feature type="compositionally biased region" description="Basic and acidic residues" evidence="1">
    <location>
        <begin position="240"/>
        <end position="259"/>
    </location>
</feature>
<organism evidence="2 3">
    <name type="scientific">Musca domestica</name>
    <name type="common">House fly</name>
    <dbReference type="NCBI Taxonomy" id="7370"/>
    <lineage>
        <taxon>Eukaryota</taxon>
        <taxon>Metazoa</taxon>
        <taxon>Ecdysozoa</taxon>
        <taxon>Arthropoda</taxon>
        <taxon>Hexapoda</taxon>
        <taxon>Insecta</taxon>
        <taxon>Pterygota</taxon>
        <taxon>Neoptera</taxon>
        <taxon>Endopterygota</taxon>
        <taxon>Diptera</taxon>
        <taxon>Brachycera</taxon>
        <taxon>Muscomorpha</taxon>
        <taxon>Muscoidea</taxon>
        <taxon>Muscidae</taxon>
        <taxon>Musca</taxon>
    </lineage>
</organism>
<dbReference type="InterPro" id="IPR042505">
    <property type="entry name" value="DYNC2I1"/>
</dbReference>
<accession>A0ABM3V8X0</accession>
<feature type="compositionally biased region" description="Acidic residues" evidence="1">
    <location>
        <begin position="394"/>
        <end position="403"/>
    </location>
</feature>
<dbReference type="InterPro" id="IPR036322">
    <property type="entry name" value="WD40_repeat_dom_sf"/>
</dbReference>
<feature type="compositionally biased region" description="Basic and acidic residues" evidence="1">
    <location>
        <begin position="159"/>
        <end position="168"/>
    </location>
</feature>
<feature type="compositionally biased region" description="Basic and acidic residues" evidence="1">
    <location>
        <begin position="412"/>
        <end position="428"/>
    </location>
</feature>
<feature type="compositionally biased region" description="Low complexity" evidence="1">
    <location>
        <begin position="84"/>
        <end position="101"/>
    </location>
</feature>
<gene>
    <name evidence="3" type="primary">LOC101888433</name>
</gene>
<dbReference type="PANTHER" id="PTHR16022">
    <property type="entry name" value="WD REPEAT DOMAIN 60"/>
    <property type="match status" value="1"/>
</dbReference>
<feature type="compositionally biased region" description="Polar residues" evidence="1">
    <location>
        <begin position="137"/>
        <end position="152"/>
    </location>
</feature>
<feature type="compositionally biased region" description="Polar residues" evidence="1">
    <location>
        <begin position="102"/>
        <end position="122"/>
    </location>
</feature>
<keyword evidence="2" id="KW-1185">Reference proteome</keyword>
<name>A0ABM3V8X0_MUSDO</name>
<dbReference type="InterPro" id="IPR015943">
    <property type="entry name" value="WD40/YVTN_repeat-like_dom_sf"/>
</dbReference>
<protein>
    <submittedName>
        <fullName evidence="3">Uncharacterized protein LOC101888433</fullName>
    </submittedName>
</protein>
<evidence type="ECO:0000256" key="1">
    <source>
        <dbReference type="SAM" id="MobiDB-lite"/>
    </source>
</evidence>
<dbReference type="GeneID" id="101888433"/>
<proteinExistence type="predicted"/>
<feature type="compositionally biased region" description="Basic and acidic residues" evidence="1">
    <location>
        <begin position="204"/>
        <end position="222"/>
    </location>
</feature>
<evidence type="ECO:0000313" key="3">
    <source>
        <dbReference type="RefSeq" id="XP_058982245.1"/>
    </source>
</evidence>
<dbReference type="Proteomes" id="UP001652621">
    <property type="component" value="Unplaced"/>
</dbReference>
<feature type="compositionally biased region" description="Basic and acidic residues" evidence="1">
    <location>
        <begin position="19"/>
        <end position="28"/>
    </location>
</feature>
<feature type="compositionally biased region" description="Acidic residues" evidence="1">
    <location>
        <begin position="323"/>
        <end position="343"/>
    </location>
</feature>
<feature type="compositionally biased region" description="Polar residues" evidence="1">
    <location>
        <begin position="29"/>
        <end position="46"/>
    </location>
</feature>